<reference evidence="2" key="1">
    <citation type="journal article" date="2016" name="Nat. Biotechnol.">
        <title>Sequencing wild and cultivated cassava and related species reveals extensive interspecific hybridization and genetic diversity.</title>
        <authorList>
            <person name="Bredeson J.V."/>
            <person name="Lyons J.B."/>
            <person name="Prochnik S.E."/>
            <person name="Wu G.A."/>
            <person name="Ha C.M."/>
            <person name="Edsinger-Gonzales E."/>
            <person name="Grimwood J."/>
            <person name="Schmutz J."/>
            <person name="Rabbi I.Y."/>
            <person name="Egesi C."/>
            <person name="Nauluvula P."/>
            <person name="Lebot V."/>
            <person name="Ndunguru J."/>
            <person name="Mkamilo G."/>
            <person name="Bart R.S."/>
            <person name="Setter T.L."/>
            <person name="Gleadow R.M."/>
            <person name="Kulakow P."/>
            <person name="Ferguson M.E."/>
            <person name="Rounsley S."/>
            <person name="Rokhsar D.S."/>
        </authorList>
    </citation>
    <scope>NUCLEOTIDE SEQUENCE [LARGE SCALE GENOMIC DNA]</scope>
    <source>
        <strain evidence="2">cv. AM560-2</strain>
    </source>
</reference>
<protein>
    <submittedName>
        <fullName evidence="1">Uncharacterized protein</fullName>
    </submittedName>
</protein>
<name>A0ACB7GB46_MANES</name>
<proteinExistence type="predicted"/>
<accession>A0ACB7GB46</accession>
<evidence type="ECO:0000313" key="2">
    <source>
        <dbReference type="Proteomes" id="UP000091857"/>
    </source>
</evidence>
<dbReference type="Proteomes" id="UP000091857">
    <property type="component" value="Chromosome 15"/>
</dbReference>
<dbReference type="EMBL" id="CM004401">
    <property type="protein sequence ID" value="KAG8637498.1"/>
    <property type="molecule type" value="Genomic_DNA"/>
</dbReference>
<sequence>MVFLLWKIWKNRNMKVLALETIQEGDKLDFHQPSLPFLEVLLSAKHHLHDFLKTQEDNFYLNSEFVPSDSSAWCPPKRDFVKINFDAAINNKREYGTIATLDKNYDCIPLGWQSKHIPSILDPLILEILASKEVIFLAKTKQFSHIIVEGDSKSLMNTLLGRVNQQDIAGIFQFIKRNCNIRAHRLGSKVNWDDNFLCNIMIQVMYVSSLLLGL</sequence>
<evidence type="ECO:0000313" key="1">
    <source>
        <dbReference type="EMBL" id="KAG8637498.1"/>
    </source>
</evidence>
<keyword evidence="2" id="KW-1185">Reference proteome</keyword>
<organism evidence="1 2">
    <name type="scientific">Manihot esculenta</name>
    <name type="common">Cassava</name>
    <name type="synonym">Jatropha manihot</name>
    <dbReference type="NCBI Taxonomy" id="3983"/>
    <lineage>
        <taxon>Eukaryota</taxon>
        <taxon>Viridiplantae</taxon>
        <taxon>Streptophyta</taxon>
        <taxon>Embryophyta</taxon>
        <taxon>Tracheophyta</taxon>
        <taxon>Spermatophyta</taxon>
        <taxon>Magnoliopsida</taxon>
        <taxon>eudicotyledons</taxon>
        <taxon>Gunneridae</taxon>
        <taxon>Pentapetalae</taxon>
        <taxon>rosids</taxon>
        <taxon>fabids</taxon>
        <taxon>Malpighiales</taxon>
        <taxon>Euphorbiaceae</taxon>
        <taxon>Crotonoideae</taxon>
        <taxon>Manihoteae</taxon>
        <taxon>Manihot</taxon>
    </lineage>
</organism>
<comment type="caution">
    <text evidence="1">The sequence shown here is derived from an EMBL/GenBank/DDBJ whole genome shotgun (WGS) entry which is preliminary data.</text>
</comment>
<gene>
    <name evidence="1" type="ORF">MANES_15G129687v8</name>
</gene>